<dbReference type="RefSeq" id="WP_110479909.1">
    <property type="nucleotide sequence ID" value="NZ_CP081939.1"/>
</dbReference>
<dbReference type="EMBL" id="QJPJ01000022">
    <property type="protein sequence ID" value="PXZ38229.1"/>
    <property type="molecule type" value="Genomic_DNA"/>
</dbReference>
<evidence type="ECO:0000313" key="1">
    <source>
        <dbReference type="EMBL" id="MEE6041565.1"/>
    </source>
</evidence>
<keyword evidence="4" id="KW-1185">Reference proteome</keyword>
<dbReference type="AlphaFoldDB" id="A0AAE5WGM0"/>
<dbReference type="Gene3D" id="3.10.450.530">
    <property type="entry name" value="Ribonuclease toxin, BrnT, of type II toxin-antitoxin system"/>
    <property type="match status" value="1"/>
</dbReference>
<comment type="caution">
    <text evidence="2">The sequence shown here is derived from an EMBL/GenBank/DDBJ whole genome shotgun (WGS) entry which is preliminary data.</text>
</comment>
<evidence type="ECO:0000313" key="4">
    <source>
        <dbReference type="Proteomes" id="UP001347884"/>
    </source>
</evidence>
<dbReference type="InterPro" id="IPR038573">
    <property type="entry name" value="BrnT_sf"/>
</dbReference>
<protein>
    <submittedName>
        <fullName evidence="1">BrnT family toxin</fullName>
    </submittedName>
</protein>
<reference evidence="1" key="3">
    <citation type="submission" date="2022-05" db="EMBL/GenBank/DDBJ databases">
        <authorList>
            <person name="Chen Y."/>
            <person name="Zhu J."/>
            <person name="Zhu K."/>
        </authorList>
    </citation>
    <scope>NUCLEOTIDE SEQUENCE</scope>
    <source>
        <strain evidence="1">AV25</strain>
    </source>
</reference>
<reference evidence="2 3" key="1">
    <citation type="submission" date="2018-06" db="EMBL/GenBank/DDBJ databases">
        <authorList>
            <person name="Teymurazov M."/>
            <person name="Kislichkina A."/>
            <person name="Abaymova A."/>
            <person name="Mukhina T."/>
            <person name="Mayskaya N."/>
            <person name="Svetoch E."/>
            <person name="Bogun A."/>
        </authorList>
    </citation>
    <scope>NUCLEOTIDE SEQUENCE [LARGE SCALE GENOMIC DNA]</scope>
    <source>
        <strain evidence="2 3">SCPM-O-B-8406</strain>
    </source>
</reference>
<sequence>MKIEFDPNKSLKNEKERGLSFSKAIDLDWTTALIWQDERFDYDEIRYSALALLDGRLHFICFKFISQGIRVISFRKANHRGVKKYENEHRTRI</sequence>
<reference evidence="1 4" key="2">
    <citation type="journal article" date="2022" name="Front. Microbiol.">
        <title>Commensal bacteria contribute to the growth of multidrug-resistant Avibacterium paragallinarum in chickens.</title>
        <authorList>
            <person name="Zhu J."/>
            <person name="Chen Y."/>
            <person name="Wu Y."/>
            <person name="Wang Y."/>
            <person name="Zhu K."/>
        </authorList>
    </citation>
    <scope>NUCLEOTIDE SEQUENCE [LARGE SCALE GENOMIC DNA]</scope>
    <source>
        <strain evidence="1 4">AV25</strain>
    </source>
</reference>
<dbReference type="Proteomes" id="UP001347884">
    <property type="component" value="Unassembled WGS sequence"/>
</dbReference>
<dbReference type="EMBL" id="JAMDKF010000012">
    <property type="protein sequence ID" value="MEE6041565.1"/>
    <property type="molecule type" value="Genomic_DNA"/>
</dbReference>
<dbReference type="Proteomes" id="UP000247594">
    <property type="component" value="Unassembled WGS sequence"/>
</dbReference>
<evidence type="ECO:0000313" key="3">
    <source>
        <dbReference type="Proteomes" id="UP000247594"/>
    </source>
</evidence>
<evidence type="ECO:0000313" key="2">
    <source>
        <dbReference type="EMBL" id="PXZ38229.1"/>
    </source>
</evidence>
<dbReference type="Pfam" id="PF04365">
    <property type="entry name" value="BrnT_toxin"/>
    <property type="match status" value="1"/>
</dbReference>
<name>A0AAE5WGM0_AVIPA</name>
<dbReference type="InterPro" id="IPR007460">
    <property type="entry name" value="BrnT_toxin"/>
</dbReference>
<gene>
    <name evidence="2" type="ORF">DM482_10505</name>
    <name evidence="1" type="ORF">M5S13_06660</name>
</gene>
<accession>A0AAE5WGM0</accession>
<proteinExistence type="predicted"/>
<organism evidence="2 3">
    <name type="scientific">Avibacterium paragallinarum</name>
    <name type="common">Haemophilus gallinarum</name>
    <dbReference type="NCBI Taxonomy" id="728"/>
    <lineage>
        <taxon>Bacteria</taxon>
        <taxon>Pseudomonadati</taxon>
        <taxon>Pseudomonadota</taxon>
        <taxon>Gammaproteobacteria</taxon>
        <taxon>Pasteurellales</taxon>
        <taxon>Pasteurellaceae</taxon>
        <taxon>Avibacterium</taxon>
    </lineage>
</organism>